<feature type="transmembrane region" description="Helical" evidence="1">
    <location>
        <begin position="192"/>
        <end position="224"/>
    </location>
</feature>
<dbReference type="SUPFAM" id="SSF81321">
    <property type="entry name" value="Family A G protein-coupled receptor-like"/>
    <property type="match status" value="1"/>
</dbReference>
<feature type="transmembrane region" description="Helical" evidence="1">
    <location>
        <begin position="319"/>
        <end position="336"/>
    </location>
</feature>
<evidence type="ECO:0008006" key="5">
    <source>
        <dbReference type="Google" id="ProtNLM"/>
    </source>
</evidence>
<keyword evidence="1" id="KW-0472">Membrane</keyword>
<feature type="transmembrane region" description="Helical" evidence="1">
    <location>
        <begin position="6"/>
        <end position="27"/>
    </location>
</feature>
<feature type="transmembrane region" description="Helical" evidence="1">
    <location>
        <begin position="80"/>
        <end position="101"/>
    </location>
</feature>
<dbReference type="AlphaFoldDB" id="A0A815CBN0"/>
<keyword evidence="1" id="KW-1133">Transmembrane helix</keyword>
<organism evidence="2 4">
    <name type="scientific">Adineta ricciae</name>
    <name type="common">Rotifer</name>
    <dbReference type="NCBI Taxonomy" id="249248"/>
    <lineage>
        <taxon>Eukaryota</taxon>
        <taxon>Metazoa</taxon>
        <taxon>Spiralia</taxon>
        <taxon>Gnathifera</taxon>
        <taxon>Rotifera</taxon>
        <taxon>Eurotatoria</taxon>
        <taxon>Bdelloidea</taxon>
        <taxon>Adinetida</taxon>
        <taxon>Adinetidae</taxon>
        <taxon>Adineta</taxon>
    </lineage>
</organism>
<protein>
    <recommendedName>
        <fullName evidence="5">G-protein coupled receptors family 1 profile domain-containing protein</fullName>
    </recommendedName>
</protein>
<feature type="transmembrane region" description="Helical" evidence="1">
    <location>
        <begin position="121"/>
        <end position="142"/>
    </location>
</feature>
<keyword evidence="4" id="KW-1185">Reference proteome</keyword>
<evidence type="ECO:0000256" key="1">
    <source>
        <dbReference type="SAM" id="Phobius"/>
    </source>
</evidence>
<dbReference type="OrthoDB" id="10040793at2759"/>
<accession>A0A815CBN0</accession>
<feature type="transmembrane region" description="Helical" evidence="1">
    <location>
        <begin position="154"/>
        <end position="172"/>
    </location>
</feature>
<evidence type="ECO:0000313" key="2">
    <source>
        <dbReference type="EMBL" id="CAF1281880.1"/>
    </source>
</evidence>
<evidence type="ECO:0000313" key="4">
    <source>
        <dbReference type="Proteomes" id="UP000663828"/>
    </source>
</evidence>
<dbReference type="Proteomes" id="UP000663852">
    <property type="component" value="Unassembled WGS sequence"/>
</dbReference>
<reference evidence="2" key="1">
    <citation type="submission" date="2021-02" db="EMBL/GenBank/DDBJ databases">
        <authorList>
            <person name="Nowell W R."/>
        </authorList>
    </citation>
    <scope>NUCLEOTIDE SEQUENCE</scope>
</reference>
<proteinExistence type="predicted"/>
<dbReference type="EMBL" id="CAJNOR010002349">
    <property type="protein sequence ID" value="CAF1281880.1"/>
    <property type="molecule type" value="Genomic_DNA"/>
</dbReference>
<dbReference type="EMBL" id="CAJNOJ010000258">
    <property type="protein sequence ID" value="CAF1345419.1"/>
    <property type="molecule type" value="Genomic_DNA"/>
</dbReference>
<evidence type="ECO:0000313" key="3">
    <source>
        <dbReference type="EMBL" id="CAF1345419.1"/>
    </source>
</evidence>
<gene>
    <name evidence="3" type="ORF">EDS130_LOCUS32974</name>
    <name evidence="2" type="ORF">XAT740_LOCUS27864</name>
</gene>
<dbReference type="Proteomes" id="UP000663828">
    <property type="component" value="Unassembled WGS sequence"/>
</dbReference>
<comment type="caution">
    <text evidence="2">The sequence shown here is derived from an EMBL/GenBank/DDBJ whole genome shotgun (WGS) entry which is preliminary data.</text>
</comment>
<sequence length="414" mass="48477">MFVFHLIFLALISLIGIIFNWLLILAIQRKTYHYHQESHRIPSSTTNISLLRQNPSVNGHMIRPPLLPALRSSISTFDKYILALLINDIFVCNIVIPLRFIDISQGLPCVFLCFILKFFDKLTTIIEIIVTSLLVITSVAFFCKKHISTTKLSFFSLLIMTPLLIMYLATTLTQLDINEYEYEQRPPSCKQIFIYITISTYRTLNMICCVATYLIIFVQFLLLIQMKWSIKRYKRNSLKNITEAANLTRSVQQEILLYDQNNLENISRRSMYTPPTHNVSHATSIATDMTPTTQRSFQVFDYLTYLTIIENSHTLMKSTHLLLLIYALVHIPYWLYELTTIQWSYTIKDIYLLCHVLKPFCYMSTNEKYRFHIVAILQCQPFRMLPNILRRRSRVMTLNNPTNVSPNLSIYNNC</sequence>
<name>A0A815CBN0_ADIRI</name>
<dbReference type="Gene3D" id="1.20.1070.10">
    <property type="entry name" value="Rhodopsin 7-helix transmembrane proteins"/>
    <property type="match status" value="1"/>
</dbReference>
<keyword evidence="1" id="KW-0812">Transmembrane</keyword>